<gene>
    <name evidence="2" type="ORF">F5878DRAFT_157982</name>
</gene>
<dbReference type="AlphaFoldDB" id="A0AA38P9V1"/>
<evidence type="ECO:0000313" key="2">
    <source>
        <dbReference type="EMBL" id="KAJ3838738.1"/>
    </source>
</evidence>
<dbReference type="EMBL" id="MU806166">
    <property type="protein sequence ID" value="KAJ3838738.1"/>
    <property type="molecule type" value="Genomic_DNA"/>
</dbReference>
<name>A0AA38P9V1_9AGAR</name>
<evidence type="ECO:0000313" key="3">
    <source>
        <dbReference type="Proteomes" id="UP001163846"/>
    </source>
</evidence>
<dbReference type="Proteomes" id="UP001163846">
    <property type="component" value="Unassembled WGS sequence"/>
</dbReference>
<feature type="region of interest" description="Disordered" evidence="1">
    <location>
        <begin position="1"/>
        <end position="87"/>
    </location>
</feature>
<feature type="compositionally biased region" description="Polar residues" evidence="1">
    <location>
        <begin position="46"/>
        <end position="62"/>
    </location>
</feature>
<proteinExistence type="predicted"/>
<protein>
    <submittedName>
        <fullName evidence="2">Uncharacterized protein</fullName>
    </submittedName>
</protein>
<reference evidence="2" key="1">
    <citation type="submission" date="2022-08" db="EMBL/GenBank/DDBJ databases">
        <authorList>
            <consortium name="DOE Joint Genome Institute"/>
            <person name="Min B."/>
            <person name="Riley R."/>
            <person name="Sierra-Patev S."/>
            <person name="Naranjo-Ortiz M."/>
            <person name="Looney B."/>
            <person name="Konkel Z."/>
            <person name="Slot J.C."/>
            <person name="Sakamoto Y."/>
            <person name="Steenwyk J.L."/>
            <person name="Rokas A."/>
            <person name="Carro J."/>
            <person name="Camarero S."/>
            <person name="Ferreira P."/>
            <person name="Molpeceres G."/>
            <person name="Ruiz-Duenas F.J."/>
            <person name="Serrano A."/>
            <person name="Henrissat B."/>
            <person name="Drula E."/>
            <person name="Hughes K.W."/>
            <person name="Mata J.L."/>
            <person name="Ishikawa N.K."/>
            <person name="Vargas-Isla R."/>
            <person name="Ushijima S."/>
            <person name="Smith C.A."/>
            <person name="Ahrendt S."/>
            <person name="Andreopoulos W."/>
            <person name="He G."/>
            <person name="Labutti K."/>
            <person name="Lipzen A."/>
            <person name="Ng V."/>
            <person name="Sandor L."/>
            <person name="Barry K."/>
            <person name="Martinez A.T."/>
            <person name="Xiao Y."/>
            <person name="Gibbons J.G."/>
            <person name="Terashima K."/>
            <person name="Hibbett D.S."/>
            <person name="Grigoriev I.V."/>
        </authorList>
    </citation>
    <scope>NUCLEOTIDE SEQUENCE</scope>
    <source>
        <strain evidence="2">TFB9207</strain>
    </source>
</reference>
<feature type="compositionally biased region" description="Polar residues" evidence="1">
    <location>
        <begin position="1"/>
        <end position="12"/>
    </location>
</feature>
<evidence type="ECO:0000256" key="1">
    <source>
        <dbReference type="SAM" id="MobiDB-lite"/>
    </source>
</evidence>
<keyword evidence="3" id="KW-1185">Reference proteome</keyword>
<comment type="caution">
    <text evidence="2">The sequence shown here is derived from an EMBL/GenBank/DDBJ whole genome shotgun (WGS) entry which is preliminary data.</text>
</comment>
<accession>A0AA38P9V1</accession>
<sequence>MFCYESSRNLAGSISKRTDPNQRLPPLEPEVYENLGPPPDPWRLQSLHSSNTLSENVQNQQHPAKPPCLEPPVETGPDPQPWGKSRPTNARVVEENQQQPSQDVPPQAVGPVVSGPGYVGGRFFRRVQGHKKGASVDAKMKFIKQILRDHSEDSYPCALVEHLLAPLEKSQKSHKKFKENQVLLLNEYYILAQLVKTDELEKQTEYFKTTQEYIDSRDKARRKYDRSLLRVKTKRPKAGDMIKVGLADEDGVGFINSGAYIEVSVC</sequence>
<organism evidence="2 3">
    <name type="scientific">Lentinula raphanica</name>
    <dbReference type="NCBI Taxonomy" id="153919"/>
    <lineage>
        <taxon>Eukaryota</taxon>
        <taxon>Fungi</taxon>
        <taxon>Dikarya</taxon>
        <taxon>Basidiomycota</taxon>
        <taxon>Agaricomycotina</taxon>
        <taxon>Agaricomycetes</taxon>
        <taxon>Agaricomycetidae</taxon>
        <taxon>Agaricales</taxon>
        <taxon>Marasmiineae</taxon>
        <taxon>Omphalotaceae</taxon>
        <taxon>Lentinula</taxon>
    </lineage>
</organism>